<feature type="domain" description="ABC transporter" evidence="6">
    <location>
        <begin position="45"/>
        <end position="296"/>
    </location>
</feature>
<dbReference type="GO" id="GO:0055085">
    <property type="term" value="P:transmembrane transport"/>
    <property type="evidence" value="ECO:0007669"/>
    <property type="project" value="UniProtKB-ARBA"/>
</dbReference>
<sequence>MTAERARTPAETDDGSAGTNEPDGLETSAAAEAEETSARRREPVIELEGVSKSFAMDDSLLDRLFGNVTRLEAVSDVSLTVDRGETLGVVGESGSGKSTLANLVTGLHTPTDGTVTIDGSPVGAATDRPADLLADVGVVFQNASSSINPRMTVGDAIAEPLITQGWSADEREERIAELLDLVELSDQHLDRYAHELSGGQAQRVSIARAIATEPRVLVLDEPVSALDVSVKGSILNLLMRIQAELDLTYLFISHDLSAVKHVADRIAVMYLGELMEVGPAADLFERPAHPYTQALLAAIPDVDPSTSIEDTFVLEGDVPSPVDPPSGCVFHTRCPMAEERCRSEVPDRIDVGRGWSRCHFAEEVADAESVAHESH</sequence>
<dbReference type="InterPro" id="IPR017871">
    <property type="entry name" value="ABC_transporter-like_CS"/>
</dbReference>
<dbReference type="GeneID" id="73903327"/>
<dbReference type="InterPro" id="IPR003439">
    <property type="entry name" value="ABC_transporter-like_ATP-bd"/>
</dbReference>
<evidence type="ECO:0000256" key="1">
    <source>
        <dbReference type="ARBA" id="ARBA00005417"/>
    </source>
</evidence>
<dbReference type="FunFam" id="3.40.50.300:FF:000016">
    <property type="entry name" value="Oligopeptide ABC transporter ATP-binding component"/>
    <property type="match status" value="1"/>
</dbReference>
<keyword evidence="8" id="KW-1185">Reference proteome</keyword>
<reference evidence="7 8" key="1">
    <citation type="journal article" date="2019" name="Int. J. Syst. Evol. Microbiol.">
        <title>The Global Catalogue of Microorganisms (GCM) 10K type strain sequencing project: providing services to taxonomists for standard genome sequencing and annotation.</title>
        <authorList>
            <consortium name="The Broad Institute Genomics Platform"/>
            <consortium name="The Broad Institute Genome Sequencing Center for Infectious Disease"/>
            <person name="Wu L."/>
            <person name="Ma J."/>
        </authorList>
    </citation>
    <scope>NUCLEOTIDE SEQUENCE [LARGE SCALE GENOMIC DNA]</scope>
    <source>
        <strain evidence="7 8">IBRC-M 10256</strain>
    </source>
</reference>
<dbReference type="PROSITE" id="PS50893">
    <property type="entry name" value="ABC_TRANSPORTER_2"/>
    <property type="match status" value="1"/>
</dbReference>
<accession>A0ABD5NLP9</accession>
<dbReference type="GO" id="GO:0005524">
    <property type="term" value="F:ATP binding"/>
    <property type="evidence" value="ECO:0007669"/>
    <property type="project" value="UniProtKB-KW"/>
</dbReference>
<proteinExistence type="inferred from homology"/>
<dbReference type="PANTHER" id="PTHR43776:SF7">
    <property type="entry name" value="D,D-DIPEPTIDE TRANSPORT ATP-BINDING PROTEIN DDPF-RELATED"/>
    <property type="match status" value="1"/>
</dbReference>
<feature type="region of interest" description="Disordered" evidence="5">
    <location>
        <begin position="1"/>
        <end position="43"/>
    </location>
</feature>
<dbReference type="InterPro" id="IPR027417">
    <property type="entry name" value="P-loop_NTPase"/>
</dbReference>
<dbReference type="NCBIfam" id="TIGR01727">
    <property type="entry name" value="oligo_HPY"/>
    <property type="match status" value="1"/>
</dbReference>
<dbReference type="CDD" id="cd03257">
    <property type="entry name" value="ABC_NikE_OppD_transporters"/>
    <property type="match status" value="1"/>
</dbReference>
<keyword evidence="2" id="KW-0813">Transport</keyword>
<comment type="similarity">
    <text evidence="1">Belongs to the ABC transporter superfamily.</text>
</comment>
<dbReference type="Proteomes" id="UP001595846">
    <property type="component" value="Unassembled WGS sequence"/>
</dbReference>
<dbReference type="RefSeq" id="WP_256530636.1">
    <property type="nucleotide sequence ID" value="NZ_CP101824.1"/>
</dbReference>
<dbReference type="InterPro" id="IPR050319">
    <property type="entry name" value="ABC_transp_ATP-bind"/>
</dbReference>
<keyword evidence="4 7" id="KW-0067">ATP-binding</keyword>
<dbReference type="Pfam" id="PF00005">
    <property type="entry name" value="ABC_tran"/>
    <property type="match status" value="1"/>
</dbReference>
<dbReference type="SUPFAM" id="SSF52540">
    <property type="entry name" value="P-loop containing nucleoside triphosphate hydrolases"/>
    <property type="match status" value="1"/>
</dbReference>
<keyword evidence="3" id="KW-0547">Nucleotide-binding</keyword>
<dbReference type="SMART" id="SM00382">
    <property type="entry name" value="AAA"/>
    <property type="match status" value="1"/>
</dbReference>
<dbReference type="EMBL" id="JBHSAQ010000002">
    <property type="protein sequence ID" value="MFC3957946.1"/>
    <property type="molecule type" value="Genomic_DNA"/>
</dbReference>
<dbReference type="PROSITE" id="PS00211">
    <property type="entry name" value="ABC_TRANSPORTER_1"/>
    <property type="match status" value="1"/>
</dbReference>
<dbReference type="PANTHER" id="PTHR43776">
    <property type="entry name" value="TRANSPORT ATP-BINDING PROTEIN"/>
    <property type="match status" value="1"/>
</dbReference>
<name>A0ABD5NLP9_9EURY</name>
<dbReference type="Pfam" id="PF08352">
    <property type="entry name" value="oligo_HPY"/>
    <property type="match status" value="1"/>
</dbReference>
<gene>
    <name evidence="7" type="ORF">ACFOUR_06115</name>
</gene>
<organism evidence="7 8">
    <name type="scientific">Halovivax cerinus</name>
    <dbReference type="NCBI Taxonomy" id="1487865"/>
    <lineage>
        <taxon>Archaea</taxon>
        <taxon>Methanobacteriati</taxon>
        <taxon>Methanobacteriota</taxon>
        <taxon>Stenosarchaea group</taxon>
        <taxon>Halobacteria</taxon>
        <taxon>Halobacteriales</taxon>
        <taxon>Natrialbaceae</taxon>
        <taxon>Halovivax</taxon>
    </lineage>
</organism>
<comment type="caution">
    <text evidence="7">The sequence shown here is derived from an EMBL/GenBank/DDBJ whole genome shotgun (WGS) entry which is preliminary data.</text>
</comment>
<dbReference type="AlphaFoldDB" id="A0ABD5NLP9"/>
<evidence type="ECO:0000256" key="4">
    <source>
        <dbReference type="ARBA" id="ARBA00022840"/>
    </source>
</evidence>
<dbReference type="InterPro" id="IPR003593">
    <property type="entry name" value="AAA+_ATPase"/>
</dbReference>
<protein>
    <submittedName>
        <fullName evidence="7">ABC transporter ATP-binding protein</fullName>
    </submittedName>
</protein>
<evidence type="ECO:0000256" key="2">
    <source>
        <dbReference type="ARBA" id="ARBA00022448"/>
    </source>
</evidence>
<evidence type="ECO:0000313" key="7">
    <source>
        <dbReference type="EMBL" id="MFC3957946.1"/>
    </source>
</evidence>
<evidence type="ECO:0000256" key="5">
    <source>
        <dbReference type="SAM" id="MobiDB-lite"/>
    </source>
</evidence>
<feature type="compositionally biased region" description="Basic and acidic residues" evidence="5">
    <location>
        <begin position="1"/>
        <end position="10"/>
    </location>
</feature>
<evidence type="ECO:0000313" key="8">
    <source>
        <dbReference type="Proteomes" id="UP001595846"/>
    </source>
</evidence>
<evidence type="ECO:0000256" key="3">
    <source>
        <dbReference type="ARBA" id="ARBA00022741"/>
    </source>
</evidence>
<dbReference type="Gene3D" id="3.40.50.300">
    <property type="entry name" value="P-loop containing nucleotide triphosphate hydrolases"/>
    <property type="match status" value="1"/>
</dbReference>
<evidence type="ECO:0000259" key="6">
    <source>
        <dbReference type="PROSITE" id="PS50893"/>
    </source>
</evidence>
<dbReference type="InterPro" id="IPR013563">
    <property type="entry name" value="Oligopep_ABC_C"/>
</dbReference>